<protein>
    <submittedName>
        <fullName evidence="2">Uncharacterized protein</fullName>
    </submittedName>
</protein>
<feature type="compositionally biased region" description="Acidic residues" evidence="1">
    <location>
        <begin position="958"/>
        <end position="977"/>
    </location>
</feature>
<evidence type="ECO:0000313" key="2">
    <source>
        <dbReference type="EMBL" id="KAK2949312.1"/>
    </source>
</evidence>
<feature type="compositionally biased region" description="Low complexity" evidence="1">
    <location>
        <begin position="740"/>
        <end position="760"/>
    </location>
</feature>
<feature type="compositionally biased region" description="Basic and acidic residues" evidence="1">
    <location>
        <begin position="242"/>
        <end position="260"/>
    </location>
</feature>
<dbReference type="Proteomes" id="UP001281761">
    <property type="component" value="Unassembled WGS sequence"/>
</dbReference>
<feature type="compositionally biased region" description="Pro residues" evidence="1">
    <location>
        <begin position="773"/>
        <end position="795"/>
    </location>
</feature>
<comment type="caution">
    <text evidence="2">The sequence shown here is derived from an EMBL/GenBank/DDBJ whole genome shotgun (WGS) entry which is preliminary data.</text>
</comment>
<sequence length="987" mass="111403">MNHELENQGYLNRKFSEIPPFIQFNNNHQQIQKHFVRLDHIISFISSHWDRLCHFRGQHGGWETLVTMSLSSATSDFISLYDHYIAHQIPFPSDGSIDFKSYWSLSPEGRTTMNSLLSGNFPPMTENILTKSRLMINHRLREQFKFDSMRHLTSEIVGAKQNTKGLSIHPEDRRSYMSHYREPVLEACLSTRYSDRNFPDTSAELKHDWTQKMEAEPEHFVALSKAIKQQYHHLRQVSSTRTRADKRAHDKAIRSEEKDGTPASQLTSAHPTNTNQATHPPSQHTSLAERSTRPTLRHRKAPETPELDSERTTAPRFLSPNTLLPLSDPEHDVLVILQKDPSAFAARRTEKVVTQRTFSVSPFLPLTADTCHEFHSTNTNSHPLFSSLPFSSSSEDGGKAPLVPSEGEGSSSFVQTPPCLVPALTFASLNNAVSHARVMSNTSSAPSAFLLNSPNAIGDTCPRTLKTVHMNGQQITGFCPDHASEMMDGQPVRDRWTEMMQILRRRIAEIFAEEKEKHTAKTKQLLNRLDPDIFFAQLEQIYPLPNFQQLFDQQIERDLVRSTPAILHVFPPKIQQWYNELYVLQHTDVPSHHLQTTIACQFRQSNFTDKRPIPTHSFHTQHQQDRTEPTPLFSSFPEQSPISVPPNVSGEQAMAEQTLMINETVSVREDGMLVDCPNCIEDDGDTSDDAFAAILRNISPHPQPQPNHISSVSQPFNHNFHSDDFINVIVSSHKVPNSSPSLFSSSPLVSSPNPNSSSSSQLGTDNPANATPAPSPFRSPTPITPVPSPAPPTFPNIPVANQTVFSTSLGLRVGSNFLPGRLQPDDLTESTEPHKKAKSKRRDLEEAVQKKKNKPTYVMMRTQVIREGVIGILQDAPVKTFSEYSNRIGVGTRPTAIVSHNALWKRSEIYYASRDWREGHRRRVVFSRLLEGELARLSRWEGRRRHALEACLGAGYTYDDDEEDGEEEERDDGEEAMAELGGKERQL</sequence>
<name>A0ABQ9X9T8_9EUKA</name>
<feature type="region of interest" description="Disordered" evidence="1">
    <location>
        <begin position="957"/>
        <end position="987"/>
    </location>
</feature>
<reference evidence="2 3" key="1">
    <citation type="journal article" date="2022" name="bioRxiv">
        <title>Genomics of Preaxostyla Flagellates Illuminates Evolutionary Transitions and the Path Towards Mitochondrial Loss.</title>
        <authorList>
            <person name="Novak L.V.F."/>
            <person name="Treitli S.C."/>
            <person name="Pyrih J."/>
            <person name="Halakuc P."/>
            <person name="Pipaliya S.V."/>
            <person name="Vacek V."/>
            <person name="Brzon O."/>
            <person name="Soukal P."/>
            <person name="Eme L."/>
            <person name="Dacks J.B."/>
            <person name="Karnkowska A."/>
            <person name="Elias M."/>
            <person name="Hampl V."/>
        </authorList>
    </citation>
    <scope>NUCLEOTIDE SEQUENCE [LARGE SCALE GENOMIC DNA]</scope>
    <source>
        <strain evidence="2">NAU3</strain>
        <tissue evidence="2">Gut</tissue>
    </source>
</reference>
<evidence type="ECO:0000313" key="3">
    <source>
        <dbReference type="Proteomes" id="UP001281761"/>
    </source>
</evidence>
<proteinExistence type="predicted"/>
<gene>
    <name evidence="2" type="ORF">BLNAU_15793</name>
</gene>
<feature type="region of interest" description="Disordered" evidence="1">
    <location>
        <begin position="740"/>
        <end position="795"/>
    </location>
</feature>
<organism evidence="2 3">
    <name type="scientific">Blattamonas nauphoetae</name>
    <dbReference type="NCBI Taxonomy" id="2049346"/>
    <lineage>
        <taxon>Eukaryota</taxon>
        <taxon>Metamonada</taxon>
        <taxon>Preaxostyla</taxon>
        <taxon>Oxymonadida</taxon>
        <taxon>Blattamonas</taxon>
    </lineage>
</organism>
<evidence type="ECO:0000256" key="1">
    <source>
        <dbReference type="SAM" id="MobiDB-lite"/>
    </source>
</evidence>
<feature type="compositionally biased region" description="Polar residues" evidence="1">
    <location>
        <begin position="262"/>
        <end position="289"/>
    </location>
</feature>
<feature type="region of interest" description="Disordered" evidence="1">
    <location>
        <begin position="821"/>
        <end position="850"/>
    </location>
</feature>
<keyword evidence="3" id="KW-1185">Reference proteome</keyword>
<feature type="region of interest" description="Disordered" evidence="1">
    <location>
        <begin position="232"/>
        <end position="325"/>
    </location>
</feature>
<dbReference type="EMBL" id="JARBJD010000159">
    <property type="protein sequence ID" value="KAK2949312.1"/>
    <property type="molecule type" value="Genomic_DNA"/>
</dbReference>
<feature type="region of interest" description="Disordered" evidence="1">
    <location>
        <begin position="387"/>
        <end position="411"/>
    </location>
</feature>
<accession>A0ABQ9X9T8</accession>